<feature type="region of interest" description="Disordered" evidence="2">
    <location>
        <begin position="1"/>
        <end position="46"/>
    </location>
</feature>
<dbReference type="AlphaFoldDB" id="A0A2P6N8S9"/>
<feature type="region of interest" description="Disordered" evidence="2">
    <location>
        <begin position="817"/>
        <end position="841"/>
    </location>
</feature>
<feature type="compositionally biased region" description="Low complexity" evidence="2">
    <location>
        <begin position="828"/>
        <end position="841"/>
    </location>
</feature>
<evidence type="ECO:0000313" key="4">
    <source>
        <dbReference type="Proteomes" id="UP000241769"/>
    </source>
</evidence>
<dbReference type="InParanoid" id="A0A2P6N8S9"/>
<feature type="compositionally biased region" description="Low complexity" evidence="2">
    <location>
        <begin position="703"/>
        <end position="712"/>
    </location>
</feature>
<protein>
    <submittedName>
        <fullName evidence="3">Uncharacterized protein</fullName>
    </submittedName>
</protein>
<feature type="coiled-coil region" evidence="1">
    <location>
        <begin position="519"/>
        <end position="657"/>
    </location>
</feature>
<evidence type="ECO:0000313" key="3">
    <source>
        <dbReference type="EMBL" id="PRP80354.1"/>
    </source>
</evidence>
<sequence>MDAVGILRKQIADRTQKAGGEVNDKAEAIDTSAKHDIEQEPKRPPSAVELLRMRMAKKQTVSQSLPDMKQYTSMTSVIEELKQEEMETPAQSAADMPSPRKLNEEKKEDNQPSKKLDAIIAPRRSFTDFLAKKKEDEDVVVINNYQEETNNKSSRSPRPYSAEHSEKEEEAEEAEEVHDDEESEEEVTESELNIKLNSLTDSGISEMRWPNNSRASTIDPEIRKDLFNASETISALREATREVLDMDSSKENRKLEAELNVTRQRLFQLRLENDQLMDQSFELQQKLARNETSGDPREVIELRNELTERDEERKQYKEVLHQLTDRMEQRNQEKKEIKMRLTVAEQRADEEARKRMKSEEQLRDVERRLELEEKKTLELNRDVERRINAEETIKRELEKTRKKLFDAPEESSSLDAYSKSLQVELDKLRVRLGRVSTEREQLETLRFQMESEINDLKEEINRESTERQKKEKRVDELEDDLMELRQKLLQEQKDRRLSDQIKNLSLEYKIKFQKEWEQKLKLETTVNSLEREVIILRKKLEGEGKQLARVQEDIHLKDLEVHNLNEKMKKMEEANLQKSATSLPEDRKTILTLQYNLRDLQTKLQSEQERRHQAEVSLKGEDEGSLEVRLHRYKKENHALEEQIQELNLRLRNEAKKRDEILVAKVRVERALEVAKRKLSSRVESTPVQILSRPSTIYRKNTPSSPNQSPSSLRGARQVLSQIMTEQPNILQFVQDLITKVEEQATIIATLEQDISSLPLEGTFSEDTEHNTSAEYVRKMERELERANSVIQFQNDEYTHKTRELETTRNKMLSMLTSDGSHAHSRSDLSSSSSPRSRMIV</sequence>
<dbReference type="EMBL" id="MDYQ01000152">
    <property type="protein sequence ID" value="PRP80354.1"/>
    <property type="molecule type" value="Genomic_DNA"/>
</dbReference>
<evidence type="ECO:0000256" key="2">
    <source>
        <dbReference type="SAM" id="MobiDB-lite"/>
    </source>
</evidence>
<feature type="compositionally biased region" description="Polar residues" evidence="2">
    <location>
        <begin position="144"/>
        <end position="156"/>
    </location>
</feature>
<feature type="coiled-coil region" evidence="1">
    <location>
        <begin position="252"/>
        <end position="400"/>
    </location>
</feature>
<feature type="compositionally biased region" description="Basic and acidic residues" evidence="2">
    <location>
        <begin position="10"/>
        <end position="43"/>
    </location>
</feature>
<feature type="region of interest" description="Disordered" evidence="2">
    <location>
        <begin position="694"/>
        <end position="715"/>
    </location>
</feature>
<dbReference type="Proteomes" id="UP000241769">
    <property type="component" value="Unassembled WGS sequence"/>
</dbReference>
<feature type="compositionally biased region" description="Acidic residues" evidence="2">
    <location>
        <begin position="168"/>
        <end position="189"/>
    </location>
</feature>
<comment type="caution">
    <text evidence="3">The sequence shown here is derived from an EMBL/GenBank/DDBJ whole genome shotgun (WGS) entry which is preliminary data.</text>
</comment>
<feature type="compositionally biased region" description="Basic and acidic residues" evidence="2">
    <location>
        <begin position="101"/>
        <end position="117"/>
    </location>
</feature>
<reference evidence="3 4" key="1">
    <citation type="journal article" date="2018" name="Genome Biol. Evol.">
        <title>Multiple Roots of Fruiting Body Formation in Amoebozoa.</title>
        <authorList>
            <person name="Hillmann F."/>
            <person name="Forbes G."/>
            <person name="Novohradska S."/>
            <person name="Ferling I."/>
            <person name="Riege K."/>
            <person name="Groth M."/>
            <person name="Westermann M."/>
            <person name="Marz M."/>
            <person name="Spaller T."/>
            <person name="Winckler T."/>
            <person name="Schaap P."/>
            <person name="Glockner G."/>
        </authorList>
    </citation>
    <scope>NUCLEOTIDE SEQUENCE [LARGE SCALE GENOMIC DNA]</scope>
    <source>
        <strain evidence="3 4">Jena</strain>
    </source>
</reference>
<gene>
    <name evidence="3" type="ORF">PROFUN_11923</name>
</gene>
<proteinExistence type="predicted"/>
<keyword evidence="1" id="KW-0175">Coiled coil</keyword>
<evidence type="ECO:0000256" key="1">
    <source>
        <dbReference type="SAM" id="Coils"/>
    </source>
</evidence>
<name>A0A2P6N8S9_9EUKA</name>
<feature type="region of interest" description="Disordered" evidence="2">
    <location>
        <begin position="144"/>
        <end position="196"/>
    </location>
</feature>
<feature type="coiled-coil region" evidence="1">
    <location>
        <begin position="425"/>
        <end position="494"/>
    </location>
</feature>
<organism evidence="3 4">
    <name type="scientific">Planoprotostelium fungivorum</name>
    <dbReference type="NCBI Taxonomy" id="1890364"/>
    <lineage>
        <taxon>Eukaryota</taxon>
        <taxon>Amoebozoa</taxon>
        <taxon>Evosea</taxon>
        <taxon>Variosea</taxon>
        <taxon>Cavosteliida</taxon>
        <taxon>Cavosteliaceae</taxon>
        <taxon>Planoprotostelium</taxon>
    </lineage>
</organism>
<accession>A0A2P6N8S9</accession>
<keyword evidence="4" id="KW-1185">Reference proteome</keyword>
<feature type="region of interest" description="Disordered" evidence="2">
    <location>
        <begin position="79"/>
        <end position="120"/>
    </location>
</feature>